<evidence type="ECO:0000313" key="5">
    <source>
        <dbReference type="Proteomes" id="UP000295781"/>
    </source>
</evidence>
<dbReference type="Proteomes" id="UP000295781">
    <property type="component" value="Chromosome"/>
</dbReference>
<dbReference type="Pfam" id="PF01344">
    <property type="entry name" value="Kelch_1"/>
    <property type="match status" value="3"/>
</dbReference>
<evidence type="ECO:0000256" key="1">
    <source>
        <dbReference type="ARBA" id="ARBA00022441"/>
    </source>
</evidence>
<proteinExistence type="predicted"/>
<dbReference type="SUPFAM" id="SSF50965">
    <property type="entry name" value="Galactose oxidase, central domain"/>
    <property type="match status" value="1"/>
</dbReference>
<dbReference type="Gene3D" id="2.130.10.80">
    <property type="entry name" value="Galactose oxidase/kelch, beta-propeller"/>
    <property type="match status" value="2"/>
</dbReference>
<evidence type="ECO:0000256" key="3">
    <source>
        <dbReference type="SAM" id="MobiDB-lite"/>
    </source>
</evidence>
<dbReference type="InterPro" id="IPR006652">
    <property type="entry name" value="Kelch_1"/>
</dbReference>
<gene>
    <name evidence="4" type="ORF">SOCEGT47_084510</name>
</gene>
<name>A0A4P2QF73_SORCE</name>
<keyword evidence="1" id="KW-0880">Kelch repeat</keyword>
<evidence type="ECO:0000313" key="4">
    <source>
        <dbReference type="EMBL" id="AUX27853.1"/>
    </source>
</evidence>
<dbReference type="AlphaFoldDB" id="A0A4P2QF73"/>
<dbReference type="InterPro" id="IPR011043">
    <property type="entry name" value="Gal_Oxase/kelch_b-propeller"/>
</dbReference>
<dbReference type="InterPro" id="IPR015915">
    <property type="entry name" value="Kelch-typ_b-propeller"/>
</dbReference>
<dbReference type="InterPro" id="IPR037293">
    <property type="entry name" value="Gal_Oxidase_central_sf"/>
</dbReference>
<evidence type="ECO:0000256" key="2">
    <source>
        <dbReference type="ARBA" id="ARBA00022737"/>
    </source>
</evidence>
<dbReference type="EMBL" id="CP012670">
    <property type="protein sequence ID" value="AUX27853.1"/>
    <property type="molecule type" value="Genomic_DNA"/>
</dbReference>
<sequence length="757" mass="78777">MPTPSWRPRRAAPFSCLAAALLLSGCGAEHEDSAAAALRLRFPDHAESVLAAREAFAPAADGFRLPASAQGGAWVGAARPEVTLPREGGGPIRFRRADGGEIRVRELGAEGEGRTAERAVSYRRAGGTSFWTATDHGVEEWLLLGEGVARGGEAAAAWEVEGATPRPRGAAVELLDEESGAPVLRVTAPRAHAASGRPVAPALRVRGARIELVVDAGGEAVLVDPAWEPAGAMGSERRDHTATLLPSGKVLVTGGANTVPLDTAELYDPETDTWTPTQGTMHLARRQHTATRLPGGQVLVLGGYGGIGGRSDLWSAELYDPETDTWTLLETRLKQARHQHTATLLESGLVLVAGGRAQGTPLKSAELYDPTGESTPPTPDVPAMEDARYLHTATLLDSGKVLLVGGLGTTRANGAVLYDPEANTWARTPPGDTARIDHTATRLEDGRVLVAGGVSEEDKSTLASAALYDPRANAWADAPSMRVARADHAAARLHDGAVLVTGGDDEIAAFAAELYDPEANTWTPAPRMRSGHLQHTATVLLDRRVLVAGPEVHSEVYTGVGVACASDAECALGLCVEGVCCESRCAEPCRTCARSDAPGRCVPQPKGSDLRGDCAREGCDGACDGFGVCTAVRPGDACSPARCSDDGTQRLGSLVCPAAGAACPDPAREPRERVDCAPYRCDRATSDCKERCSSLQDCAPGFACDLSGRCVPPPPRGKGGCSLAGAGAADPLESGLGAALLALLALGKRRSLALRSR</sequence>
<dbReference type="PROSITE" id="PS51257">
    <property type="entry name" value="PROKAR_LIPOPROTEIN"/>
    <property type="match status" value="1"/>
</dbReference>
<keyword evidence="2" id="KW-0677">Repeat</keyword>
<dbReference type="SMART" id="SM00612">
    <property type="entry name" value="Kelch"/>
    <property type="match status" value="6"/>
</dbReference>
<organism evidence="4 5">
    <name type="scientific">Sorangium cellulosum</name>
    <name type="common">Polyangium cellulosum</name>
    <dbReference type="NCBI Taxonomy" id="56"/>
    <lineage>
        <taxon>Bacteria</taxon>
        <taxon>Pseudomonadati</taxon>
        <taxon>Myxococcota</taxon>
        <taxon>Polyangia</taxon>
        <taxon>Polyangiales</taxon>
        <taxon>Polyangiaceae</taxon>
        <taxon>Sorangium</taxon>
    </lineage>
</organism>
<accession>A0A4P2QF73</accession>
<dbReference type="Gene3D" id="2.120.10.80">
    <property type="entry name" value="Kelch-type beta propeller"/>
    <property type="match status" value="1"/>
</dbReference>
<dbReference type="OrthoDB" id="5508163at2"/>
<dbReference type="RefSeq" id="WP_129356312.1">
    <property type="nucleotide sequence ID" value="NZ_CP012670.1"/>
</dbReference>
<reference evidence="4 5" key="1">
    <citation type="submission" date="2015-09" db="EMBL/GenBank/DDBJ databases">
        <title>Sorangium comparison.</title>
        <authorList>
            <person name="Zaburannyi N."/>
            <person name="Bunk B."/>
            <person name="Overmann J."/>
            <person name="Mueller R."/>
        </authorList>
    </citation>
    <scope>NUCLEOTIDE SEQUENCE [LARGE SCALE GENOMIC DNA]</scope>
    <source>
        <strain evidence="4 5">So ceGT47</strain>
    </source>
</reference>
<dbReference type="PANTHER" id="PTHR45632">
    <property type="entry name" value="LD33804P"/>
    <property type="match status" value="1"/>
</dbReference>
<protein>
    <submittedName>
        <fullName evidence="4">Uncharacterized protein</fullName>
    </submittedName>
</protein>
<dbReference type="PANTHER" id="PTHR45632:SF3">
    <property type="entry name" value="KELCH-LIKE PROTEIN 32"/>
    <property type="match status" value="1"/>
</dbReference>
<feature type="region of interest" description="Disordered" evidence="3">
    <location>
        <begin position="362"/>
        <end position="381"/>
    </location>
</feature>